<protein>
    <submittedName>
        <fullName evidence="2">Ammonium transporter</fullName>
    </submittedName>
</protein>
<name>A0A6J4I6G4_9ACTN</name>
<sequence>GLRHGDGGHGRHRLGPHQCRTGPADDPRPGVLLRRDGAGEERHGDAGAELPHHRRRRPGLGARRLLPRLRAGGRARRAALRRAAEHDRRGARLHRRRRPDDPAAGLRGLPDDVRGDHPGDHHRLHRGPDAVRRARPVRRALVPAGVRPRRALDLLPGRLGRPPRRAGLRRRHRRARQRGRRRTGHGAGAGSPTRLAGRADATAQPAVRPARHRPALGRLARVQRRLGAGRRPGRRVRVRQHRARLRGGHAHLERGRAVPVRQADDARRGLRRGRRPGRGHPVRRLRQPARRDAGRRGRRGPLRAGGRGQDLAAVRRLPRRRRGAPRRRRGRVGVGGPAGHPRGQPAGRRRPVLRRRLRPARRAAAGRADRGGLLLRRDVPARPGHRPDGGGAGVRRGRGGRAGPGRARRDRVRVRRLRDRAGPAGHRPRVPAGGGAAHWL</sequence>
<feature type="compositionally biased region" description="Basic and acidic residues" evidence="1">
    <location>
        <begin position="367"/>
        <end position="388"/>
    </location>
</feature>
<feature type="compositionally biased region" description="Basic residues" evidence="1">
    <location>
        <begin position="209"/>
        <end position="249"/>
    </location>
</feature>
<feature type="non-terminal residue" evidence="2">
    <location>
        <position position="440"/>
    </location>
</feature>
<dbReference type="AlphaFoldDB" id="A0A6J4I6G4"/>
<dbReference type="EMBL" id="CADCTP010000135">
    <property type="protein sequence ID" value="CAA9241631.1"/>
    <property type="molecule type" value="Genomic_DNA"/>
</dbReference>
<feature type="region of interest" description="Disordered" evidence="1">
    <location>
        <begin position="153"/>
        <end position="440"/>
    </location>
</feature>
<feature type="compositionally biased region" description="Basic residues" evidence="1">
    <location>
        <begin position="406"/>
        <end position="418"/>
    </location>
</feature>
<feature type="region of interest" description="Disordered" evidence="1">
    <location>
        <begin position="1"/>
        <end position="134"/>
    </location>
</feature>
<feature type="compositionally biased region" description="Basic and acidic residues" evidence="1">
    <location>
        <begin position="109"/>
        <end position="132"/>
    </location>
</feature>
<gene>
    <name evidence="2" type="ORF">AVDCRST_MAG41-1449</name>
</gene>
<accession>A0A6J4I6G4</accession>
<feature type="compositionally biased region" description="Basic and acidic residues" evidence="1">
    <location>
        <begin position="250"/>
        <end position="268"/>
    </location>
</feature>
<feature type="compositionally biased region" description="Basic and acidic residues" evidence="1">
    <location>
        <begin position="23"/>
        <end position="46"/>
    </location>
</feature>
<feature type="compositionally biased region" description="Basic residues" evidence="1">
    <location>
        <begin position="65"/>
        <end position="80"/>
    </location>
</feature>
<proteinExistence type="predicted"/>
<evidence type="ECO:0000313" key="2">
    <source>
        <dbReference type="EMBL" id="CAA9241631.1"/>
    </source>
</evidence>
<feature type="compositionally biased region" description="Basic residues" evidence="1">
    <location>
        <begin position="316"/>
        <end position="331"/>
    </location>
</feature>
<feature type="compositionally biased region" description="Basic residues" evidence="1">
    <location>
        <begin position="347"/>
        <end position="361"/>
    </location>
</feature>
<feature type="compositionally biased region" description="Basic residues" evidence="1">
    <location>
        <begin position="269"/>
        <end position="288"/>
    </location>
</feature>
<feature type="non-terminal residue" evidence="2">
    <location>
        <position position="1"/>
    </location>
</feature>
<evidence type="ECO:0000256" key="1">
    <source>
        <dbReference type="SAM" id="MobiDB-lite"/>
    </source>
</evidence>
<reference evidence="2" key="1">
    <citation type="submission" date="2020-02" db="EMBL/GenBank/DDBJ databases">
        <authorList>
            <person name="Meier V. D."/>
        </authorList>
    </citation>
    <scope>NUCLEOTIDE SEQUENCE</scope>
    <source>
        <strain evidence="2">AVDCRST_MAG41</strain>
    </source>
</reference>
<organism evidence="2">
    <name type="scientific">uncultured Mycobacteriales bacterium</name>
    <dbReference type="NCBI Taxonomy" id="581187"/>
    <lineage>
        <taxon>Bacteria</taxon>
        <taxon>Bacillati</taxon>
        <taxon>Actinomycetota</taxon>
        <taxon>Actinomycetes</taxon>
        <taxon>Mycobacteriales</taxon>
        <taxon>environmental samples</taxon>
    </lineage>
</organism>
<feature type="compositionally biased region" description="Basic residues" evidence="1">
    <location>
        <begin position="161"/>
        <end position="184"/>
    </location>
</feature>